<keyword evidence="1" id="KW-0732">Signal</keyword>
<dbReference type="PANTHER" id="PTHR30383:SF24">
    <property type="entry name" value="THIOESTERASE 1_PROTEASE 1_LYSOPHOSPHOLIPASE L1"/>
    <property type="match status" value="1"/>
</dbReference>
<feature type="chain" id="PRO_5038473530" evidence="1">
    <location>
        <begin position="27"/>
        <end position="222"/>
    </location>
</feature>
<sequence>MSRVLSGVCFILLLITENGLASPASAAQSQTECSAGTILILGDSLSAGYGIDESAGWVSLLRQRLEEQQIPLEVINASVSGETTSGGVNRLPRLLEEIQPRIVIIELGGNDGLRGYPIPSMRNNLQKTIDLSRSQNADILLVGMLIPPNYGPRYSHLFSESYPLLADKNQVAVVPFILEGIATQPHLMQQDGIHPTAEGQPRMLDNVWEELRPILPQHTNCP</sequence>
<comment type="caution">
    <text evidence="3">The sequence shown here is derived from an EMBL/GenBank/DDBJ whole genome shotgun (WGS) entry which is preliminary data.</text>
</comment>
<dbReference type="EMBL" id="JAAONZ010000002">
    <property type="protein sequence ID" value="NHO64516.1"/>
    <property type="molecule type" value="Genomic_DNA"/>
</dbReference>
<proteinExistence type="predicted"/>
<organism evidence="3 4">
    <name type="scientific">Pseudomaricurvus hydrocarbonicus</name>
    <dbReference type="NCBI Taxonomy" id="1470433"/>
    <lineage>
        <taxon>Bacteria</taxon>
        <taxon>Pseudomonadati</taxon>
        <taxon>Pseudomonadota</taxon>
        <taxon>Gammaproteobacteria</taxon>
        <taxon>Cellvibrionales</taxon>
        <taxon>Cellvibrionaceae</taxon>
        <taxon>Pseudomaricurvus</taxon>
    </lineage>
</organism>
<name>A0A9E5JSD9_9GAMM</name>
<protein>
    <submittedName>
        <fullName evidence="3">Arylesterase</fullName>
    </submittedName>
</protein>
<dbReference type="InterPro" id="IPR036514">
    <property type="entry name" value="SGNH_hydro_sf"/>
</dbReference>
<dbReference type="Gene3D" id="3.40.50.1110">
    <property type="entry name" value="SGNH hydrolase"/>
    <property type="match status" value="1"/>
</dbReference>
<accession>A0A9E5JSD9</accession>
<dbReference type="PANTHER" id="PTHR30383">
    <property type="entry name" value="THIOESTERASE 1/PROTEASE 1/LYSOPHOSPHOLIPASE L1"/>
    <property type="match status" value="1"/>
</dbReference>
<keyword evidence="4" id="KW-1185">Reference proteome</keyword>
<evidence type="ECO:0000313" key="3">
    <source>
        <dbReference type="EMBL" id="NHO64516.1"/>
    </source>
</evidence>
<evidence type="ECO:0000259" key="2">
    <source>
        <dbReference type="Pfam" id="PF13472"/>
    </source>
</evidence>
<feature type="signal peptide" evidence="1">
    <location>
        <begin position="1"/>
        <end position="26"/>
    </location>
</feature>
<feature type="domain" description="SGNH hydrolase-type esterase" evidence="2">
    <location>
        <begin position="40"/>
        <end position="200"/>
    </location>
</feature>
<dbReference type="GO" id="GO:0006629">
    <property type="term" value="P:lipid metabolic process"/>
    <property type="evidence" value="ECO:0007669"/>
    <property type="project" value="InterPro"/>
</dbReference>
<evidence type="ECO:0000256" key="1">
    <source>
        <dbReference type="SAM" id="SignalP"/>
    </source>
</evidence>
<dbReference type="SUPFAM" id="SSF52266">
    <property type="entry name" value="SGNH hydrolase"/>
    <property type="match status" value="1"/>
</dbReference>
<dbReference type="PROSITE" id="PS01098">
    <property type="entry name" value="LIPASE_GDSL_SER"/>
    <property type="match status" value="1"/>
</dbReference>
<dbReference type="AlphaFoldDB" id="A0A9E5JSD9"/>
<dbReference type="InterPro" id="IPR013830">
    <property type="entry name" value="SGNH_hydro"/>
</dbReference>
<dbReference type="InterPro" id="IPR051532">
    <property type="entry name" value="Ester_Hydrolysis_Enzymes"/>
</dbReference>
<dbReference type="RefSeq" id="WP_167181632.1">
    <property type="nucleotide sequence ID" value="NZ_JAAONZ010000002.1"/>
</dbReference>
<dbReference type="GO" id="GO:0004622">
    <property type="term" value="F:phosphatidylcholine lysophospholipase activity"/>
    <property type="evidence" value="ECO:0007669"/>
    <property type="project" value="TreeGrafter"/>
</dbReference>
<dbReference type="Pfam" id="PF13472">
    <property type="entry name" value="Lipase_GDSL_2"/>
    <property type="match status" value="1"/>
</dbReference>
<evidence type="ECO:0000313" key="4">
    <source>
        <dbReference type="Proteomes" id="UP000787472"/>
    </source>
</evidence>
<gene>
    <name evidence="3" type="ORF">G8770_03015</name>
</gene>
<reference evidence="3" key="1">
    <citation type="submission" date="2020-03" db="EMBL/GenBank/DDBJ databases">
        <authorList>
            <person name="Guo F."/>
        </authorList>
    </citation>
    <scope>NUCLEOTIDE SEQUENCE</scope>
    <source>
        <strain evidence="3">JCM 30134</strain>
    </source>
</reference>
<dbReference type="InterPro" id="IPR008265">
    <property type="entry name" value="Lipase_GDSL_AS"/>
</dbReference>
<dbReference type="CDD" id="cd01822">
    <property type="entry name" value="Lysophospholipase_L1_like"/>
    <property type="match status" value="1"/>
</dbReference>
<dbReference type="Proteomes" id="UP000787472">
    <property type="component" value="Unassembled WGS sequence"/>
</dbReference>